<evidence type="ECO:0000256" key="1">
    <source>
        <dbReference type="SAM" id="MobiDB-lite"/>
    </source>
</evidence>
<name>A0A1J8PNZ4_9AGAM</name>
<sequence>MKTDMRLIPVPVASPAQNVLHIPAHAKAVRLPSAHPPSLGTSTRQEVKRPAPGSPSPPHKPTKWTKPAACPMVVLCGPMQPAGLQGMGSKSKQILADTGSEKADKGQEAVKQKRKDKAMFRTHQWAMKTDMRLIPVPVASPAQNVLCIPAHAKAVQLPFAPPPSPGTSTRQEAKWPAPGSPSPLRKPAKWTKPAACPMVVLHGPMQPAGLQGTGSKSKQILADTGSEKVDKGQEAVKQKRKDKAMSVETPATSGVTPEDFDNIRQARQGCDSSESPTRAVTPANRKVVLGPLVEVMDVDTDSVDEADSDYEDELEEDKQHVGSSNDLAPAPGSRRKGATKMGVWQAEKFHIDTYCQVHEGILTMMEEIEADYYHGLKCRMFRR</sequence>
<dbReference type="Proteomes" id="UP000183567">
    <property type="component" value="Unassembled WGS sequence"/>
</dbReference>
<feature type="compositionally biased region" description="Basic and acidic residues" evidence="1">
    <location>
        <begin position="225"/>
        <end position="237"/>
    </location>
</feature>
<evidence type="ECO:0000313" key="2">
    <source>
        <dbReference type="EMBL" id="OJA09515.1"/>
    </source>
</evidence>
<feature type="compositionally biased region" description="Basic and acidic residues" evidence="1">
    <location>
        <begin position="99"/>
        <end position="111"/>
    </location>
</feature>
<feature type="region of interest" description="Disordered" evidence="1">
    <location>
        <begin position="299"/>
        <end position="339"/>
    </location>
</feature>
<feature type="region of interest" description="Disordered" evidence="1">
    <location>
        <begin position="210"/>
        <end position="258"/>
    </location>
</feature>
<feature type="region of interest" description="Disordered" evidence="1">
    <location>
        <begin position="32"/>
        <end position="65"/>
    </location>
</feature>
<accession>A0A1J8PNZ4</accession>
<feature type="compositionally biased region" description="Acidic residues" evidence="1">
    <location>
        <begin position="299"/>
        <end position="316"/>
    </location>
</feature>
<gene>
    <name evidence="2" type="ORF">AZE42_10304</name>
</gene>
<evidence type="ECO:0000313" key="3">
    <source>
        <dbReference type="Proteomes" id="UP000183567"/>
    </source>
</evidence>
<proteinExistence type="predicted"/>
<dbReference type="AlphaFoldDB" id="A0A1J8PNZ4"/>
<reference evidence="2 3" key="1">
    <citation type="submission" date="2016-03" db="EMBL/GenBank/DDBJ databases">
        <title>Comparative genomics of the ectomycorrhizal sister species Rhizopogon vinicolor and Rhizopogon vesiculosus (Basidiomycota: Boletales) reveals a divergence of the mating type B locus.</title>
        <authorList>
            <person name="Mujic A.B."/>
            <person name="Kuo A."/>
            <person name="Tritt A."/>
            <person name="Lipzen A."/>
            <person name="Chen C."/>
            <person name="Johnson J."/>
            <person name="Sharma A."/>
            <person name="Barry K."/>
            <person name="Grigoriev I.V."/>
            <person name="Spatafora J.W."/>
        </authorList>
    </citation>
    <scope>NUCLEOTIDE SEQUENCE [LARGE SCALE GENOMIC DNA]</scope>
    <source>
        <strain evidence="2 3">AM-OR11-056</strain>
    </source>
</reference>
<dbReference type="EMBL" id="LVVM01005887">
    <property type="protein sequence ID" value="OJA09515.1"/>
    <property type="molecule type" value="Genomic_DNA"/>
</dbReference>
<feature type="region of interest" description="Disordered" evidence="1">
    <location>
        <begin position="92"/>
        <end position="117"/>
    </location>
</feature>
<organism evidence="2 3">
    <name type="scientific">Rhizopogon vesiculosus</name>
    <dbReference type="NCBI Taxonomy" id="180088"/>
    <lineage>
        <taxon>Eukaryota</taxon>
        <taxon>Fungi</taxon>
        <taxon>Dikarya</taxon>
        <taxon>Basidiomycota</taxon>
        <taxon>Agaricomycotina</taxon>
        <taxon>Agaricomycetes</taxon>
        <taxon>Agaricomycetidae</taxon>
        <taxon>Boletales</taxon>
        <taxon>Suillineae</taxon>
        <taxon>Rhizopogonaceae</taxon>
        <taxon>Rhizopogon</taxon>
    </lineage>
</organism>
<keyword evidence="3" id="KW-1185">Reference proteome</keyword>
<comment type="caution">
    <text evidence="2">The sequence shown here is derived from an EMBL/GenBank/DDBJ whole genome shotgun (WGS) entry which is preliminary data.</text>
</comment>
<protein>
    <submittedName>
        <fullName evidence="2">Uncharacterized protein</fullName>
    </submittedName>
</protein>
<feature type="region of interest" description="Disordered" evidence="1">
    <location>
        <begin position="158"/>
        <end position="189"/>
    </location>
</feature>